<gene>
    <name evidence="1" type="ORF">SAMN05444412_106124</name>
</gene>
<accession>A0A1H3QJR4</accession>
<protein>
    <submittedName>
        <fullName evidence="1">Uncharacterized spore protein YtfJ</fullName>
    </submittedName>
</protein>
<sequence length="122" mass="12975">METNFNVVIEKLTEFLHREAKTGTVVGEQFILGEFTCVPVVRVGMGLGSGGGEGDSSKNGKGQGLGAGVGMGIEPIGFLVTKGSEISFISTHQEKGISKMFDKVPDLIKTLLQKKESDETKN</sequence>
<evidence type="ECO:0000313" key="1">
    <source>
        <dbReference type="EMBL" id="SDZ13268.1"/>
    </source>
</evidence>
<name>A0A1H3QJR4_9BACT</name>
<dbReference type="Proteomes" id="UP000199663">
    <property type="component" value="Unassembled WGS sequence"/>
</dbReference>
<dbReference type="PANTHER" id="PTHR39162:SF1">
    <property type="entry name" value="SPORULATION PROTEIN YTFJ"/>
    <property type="match status" value="1"/>
</dbReference>
<dbReference type="Pfam" id="PF09579">
    <property type="entry name" value="Spore_YtfJ"/>
    <property type="match status" value="1"/>
</dbReference>
<dbReference type="RefSeq" id="WP_019597466.1">
    <property type="nucleotide sequence ID" value="NZ_FNQC01000006.1"/>
</dbReference>
<dbReference type="EMBL" id="FNQC01000006">
    <property type="protein sequence ID" value="SDZ13268.1"/>
    <property type="molecule type" value="Genomic_DNA"/>
</dbReference>
<proteinExistence type="predicted"/>
<dbReference type="InterPro" id="IPR014229">
    <property type="entry name" value="Spore_YtfJ"/>
</dbReference>
<keyword evidence="2" id="KW-1185">Reference proteome</keyword>
<dbReference type="PIRSF" id="PIRSF021377">
    <property type="entry name" value="YtfJ"/>
    <property type="match status" value="1"/>
</dbReference>
<dbReference type="PANTHER" id="PTHR39162">
    <property type="entry name" value="GLL3345 PROTEIN"/>
    <property type="match status" value="1"/>
</dbReference>
<comment type="caution">
    <text evidence="1">The sequence shown here is derived from an EMBL/GenBank/DDBJ whole genome shotgun (WGS) entry which is preliminary data.</text>
</comment>
<evidence type="ECO:0000313" key="2">
    <source>
        <dbReference type="Proteomes" id="UP000199663"/>
    </source>
</evidence>
<reference evidence="1 2" key="1">
    <citation type="submission" date="2016-10" db="EMBL/GenBank/DDBJ databases">
        <authorList>
            <person name="Varghese N."/>
            <person name="Submissions S."/>
        </authorList>
    </citation>
    <scope>NUCLEOTIDE SEQUENCE [LARGE SCALE GENOMIC DNA]</scope>
    <source>
        <strain evidence="1 2">DSM 17997</strain>
    </source>
</reference>
<organism evidence="1 2">
    <name type="scientific">Rhodonellum ikkaensis</name>
    <dbReference type="NCBI Taxonomy" id="336829"/>
    <lineage>
        <taxon>Bacteria</taxon>
        <taxon>Pseudomonadati</taxon>
        <taxon>Bacteroidota</taxon>
        <taxon>Cytophagia</taxon>
        <taxon>Cytophagales</taxon>
        <taxon>Cytophagaceae</taxon>
        <taxon>Rhodonellum</taxon>
    </lineage>
</organism>